<accession>A0AAD1TJH4</accession>
<keyword evidence="2" id="KW-1185">Reference proteome</keyword>
<reference evidence="1" key="1">
    <citation type="submission" date="2022-03" db="EMBL/GenBank/DDBJ databases">
        <authorList>
            <person name="Alioto T."/>
            <person name="Alioto T."/>
            <person name="Gomez Garrido J."/>
        </authorList>
    </citation>
    <scope>NUCLEOTIDE SEQUENCE</scope>
</reference>
<evidence type="ECO:0000313" key="2">
    <source>
        <dbReference type="Proteomes" id="UP001295444"/>
    </source>
</evidence>
<protein>
    <submittedName>
        <fullName evidence="1">Uncharacterized protein</fullName>
    </submittedName>
</protein>
<sequence>MVVDTLKTSITDYFHINTLPDISIDVIRQISQIRASSDTVTEDPGAVAQAFVHYYFNLYNHFPNQAATIPDRETRTHDFLAPLNLAKLTDSAKEALSAEIEVLKHQEFLTDFTNILTELYAIPTGWLLLPNVDAPTFHIANGTRQD</sequence>
<organism evidence="1 2">
    <name type="scientific">Pelobates cultripes</name>
    <name type="common">Western spadefoot toad</name>
    <dbReference type="NCBI Taxonomy" id="61616"/>
    <lineage>
        <taxon>Eukaryota</taxon>
        <taxon>Metazoa</taxon>
        <taxon>Chordata</taxon>
        <taxon>Craniata</taxon>
        <taxon>Vertebrata</taxon>
        <taxon>Euteleostomi</taxon>
        <taxon>Amphibia</taxon>
        <taxon>Batrachia</taxon>
        <taxon>Anura</taxon>
        <taxon>Pelobatoidea</taxon>
        <taxon>Pelobatidae</taxon>
        <taxon>Pelobates</taxon>
    </lineage>
</organism>
<evidence type="ECO:0000313" key="1">
    <source>
        <dbReference type="EMBL" id="CAH2328395.1"/>
    </source>
</evidence>
<dbReference type="AlphaFoldDB" id="A0AAD1TJH4"/>
<dbReference type="EMBL" id="OW240924">
    <property type="protein sequence ID" value="CAH2328395.1"/>
    <property type="molecule type" value="Genomic_DNA"/>
</dbReference>
<dbReference type="Proteomes" id="UP001295444">
    <property type="component" value="Chromosome 13"/>
</dbReference>
<proteinExistence type="predicted"/>
<gene>
    <name evidence="1" type="ORF">PECUL_23A027278</name>
</gene>
<name>A0AAD1TJH4_PELCU</name>